<dbReference type="SUPFAM" id="SSF55909">
    <property type="entry name" value="Pentein"/>
    <property type="match status" value="1"/>
</dbReference>
<evidence type="ECO:0000256" key="2">
    <source>
        <dbReference type="ARBA" id="ARBA00022801"/>
    </source>
</evidence>
<accession>A0A381UTZ8</accession>
<dbReference type="AlphaFoldDB" id="A0A381UTZ8"/>
<dbReference type="GO" id="GO:0016597">
    <property type="term" value="F:amino acid binding"/>
    <property type="evidence" value="ECO:0007669"/>
    <property type="project" value="TreeGrafter"/>
</dbReference>
<comment type="similarity">
    <text evidence="1">Belongs to the DDAH family.</text>
</comment>
<feature type="non-terminal residue" evidence="3">
    <location>
        <position position="1"/>
    </location>
</feature>
<dbReference type="InterPro" id="IPR033199">
    <property type="entry name" value="DDAH-like"/>
</dbReference>
<dbReference type="Pfam" id="PF19420">
    <property type="entry name" value="DDAH_eukar"/>
    <property type="match status" value="1"/>
</dbReference>
<name>A0A381UTZ8_9ZZZZ</name>
<dbReference type="GO" id="GO:0016403">
    <property type="term" value="F:dimethylargininase activity"/>
    <property type="evidence" value="ECO:0007669"/>
    <property type="project" value="TreeGrafter"/>
</dbReference>
<evidence type="ECO:0008006" key="4">
    <source>
        <dbReference type="Google" id="ProtNLM"/>
    </source>
</evidence>
<organism evidence="3">
    <name type="scientific">marine metagenome</name>
    <dbReference type="NCBI Taxonomy" id="408172"/>
    <lineage>
        <taxon>unclassified sequences</taxon>
        <taxon>metagenomes</taxon>
        <taxon>ecological metagenomes</taxon>
    </lineage>
</organism>
<protein>
    <recommendedName>
        <fullName evidence="4">Amidinotransferase</fullName>
    </recommendedName>
</protein>
<reference evidence="3" key="1">
    <citation type="submission" date="2018-05" db="EMBL/GenBank/DDBJ databases">
        <authorList>
            <person name="Lanie J.A."/>
            <person name="Ng W.-L."/>
            <person name="Kazmierczak K.M."/>
            <person name="Andrzejewski T.M."/>
            <person name="Davidsen T.M."/>
            <person name="Wayne K.J."/>
            <person name="Tettelin H."/>
            <person name="Glass J.I."/>
            <person name="Rusch D."/>
            <person name="Podicherti R."/>
            <person name="Tsui H.-C.T."/>
            <person name="Winkler M.E."/>
        </authorList>
    </citation>
    <scope>NUCLEOTIDE SEQUENCE</scope>
</reference>
<dbReference type="PANTHER" id="PTHR12737:SF9">
    <property type="entry name" value="DIMETHYLARGININASE"/>
    <property type="match status" value="1"/>
</dbReference>
<evidence type="ECO:0000256" key="1">
    <source>
        <dbReference type="ARBA" id="ARBA00008532"/>
    </source>
</evidence>
<proteinExistence type="inferred from homology"/>
<dbReference type="GO" id="GO:0000052">
    <property type="term" value="P:citrulline metabolic process"/>
    <property type="evidence" value="ECO:0007669"/>
    <property type="project" value="TreeGrafter"/>
</dbReference>
<keyword evidence="2" id="KW-0378">Hydrolase</keyword>
<dbReference type="Gene3D" id="3.75.10.10">
    <property type="entry name" value="L-arginine/glycine Amidinotransferase, Chain A"/>
    <property type="match status" value="1"/>
</dbReference>
<dbReference type="EMBL" id="UINC01007063">
    <property type="protein sequence ID" value="SVA31211.1"/>
    <property type="molecule type" value="Genomic_DNA"/>
</dbReference>
<gene>
    <name evidence="3" type="ORF">METZ01_LOCUS84065</name>
</gene>
<evidence type="ECO:0000313" key="3">
    <source>
        <dbReference type="EMBL" id="SVA31211.1"/>
    </source>
</evidence>
<dbReference type="GO" id="GO:0045429">
    <property type="term" value="P:positive regulation of nitric oxide biosynthetic process"/>
    <property type="evidence" value="ECO:0007669"/>
    <property type="project" value="TreeGrafter"/>
</dbReference>
<dbReference type="GO" id="GO:0006525">
    <property type="term" value="P:arginine metabolic process"/>
    <property type="evidence" value="ECO:0007669"/>
    <property type="project" value="TreeGrafter"/>
</dbReference>
<dbReference type="PANTHER" id="PTHR12737">
    <property type="entry name" value="DIMETHYLARGININE DIMETHYLAMINOHYDROLASE"/>
    <property type="match status" value="1"/>
</dbReference>
<sequence>VSYYDKISLKWIRKVTLINVFPLNMKYNRLLMSFPKYFDVIHYNLNVHMTMSRNVNKQLAHRQWGDLFNILQSNNIRVDLIPPKKNLVDMVFTANGALIYKNLAIVSKYKALPRQGETECYVDYLKSQNYDVYKMRNYFEGTGDGIFSHSKNHLWLGHGFRSDSNSSNEIKNVLNDDGVKIHSLKLIRPEWYHLDTCFCPIGDGKLLLFDKAFDDESLNEIYSVYDDKDIVNVSENDALNFACNSICIGDDNHSILIGHKFSDELKERVKKLGITKIIENDMSEFLLSGGSVRCSVLDVEVR</sequence>